<accession>A0A2M4CDA4</accession>
<protein>
    <submittedName>
        <fullName evidence="1">Putative secreted protein</fullName>
    </submittedName>
</protein>
<dbReference type="EMBL" id="GGFJ01014171">
    <property type="protein sequence ID" value="MBW63312.1"/>
    <property type="molecule type" value="Transcribed_RNA"/>
</dbReference>
<organism evidence="1">
    <name type="scientific">Anopheles marajoara</name>
    <dbReference type="NCBI Taxonomy" id="58244"/>
    <lineage>
        <taxon>Eukaryota</taxon>
        <taxon>Metazoa</taxon>
        <taxon>Ecdysozoa</taxon>
        <taxon>Arthropoda</taxon>
        <taxon>Hexapoda</taxon>
        <taxon>Insecta</taxon>
        <taxon>Pterygota</taxon>
        <taxon>Neoptera</taxon>
        <taxon>Endopterygota</taxon>
        <taxon>Diptera</taxon>
        <taxon>Nematocera</taxon>
        <taxon>Culicoidea</taxon>
        <taxon>Culicidae</taxon>
        <taxon>Anophelinae</taxon>
        <taxon>Anopheles</taxon>
    </lineage>
</organism>
<reference evidence="1" key="1">
    <citation type="submission" date="2018-01" db="EMBL/GenBank/DDBJ databases">
        <title>An insight into the sialome of Amazonian anophelines.</title>
        <authorList>
            <person name="Ribeiro J.M."/>
            <person name="Scarpassa V."/>
            <person name="Calvo E."/>
        </authorList>
    </citation>
    <scope>NUCLEOTIDE SEQUENCE</scope>
    <source>
        <tissue evidence="1">Salivary glands</tissue>
    </source>
</reference>
<sequence length="73" mass="7758">MSRQLCGIVSCFINFLNASSSHQRCAQPSNRYKSEADVPALYSSILRAIRKGCIDIGCGSGSSVSIIDSSSRG</sequence>
<proteinExistence type="predicted"/>
<name>A0A2M4CDA4_9DIPT</name>
<dbReference type="AlphaFoldDB" id="A0A2M4CDA4"/>
<evidence type="ECO:0000313" key="1">
    <source>
        <dbReference type="EMBL" id="MBW63312.1"/>
    </source>
</evidence>